<evidence type="ECO:0000313" key="5">
    <source>
        <dbReference type="Proteomes" id="UP000557566"/>
    </source>
</evidence>
<feature type="region of interest" description="Disordered" evidence="2">
    <location>
        <begin position="844"/>
        <end position="868"/>
    </location>
</feature>
<dbReference type="EMBL" id="JAAVMX010000007">
    <property type="protein sequence ID" value="KAF4505985.1"/>
    <property type="molecule type" value="Genomic_DNA"/>
</dbReference>
<feature type="region of interest" description="Disordered" evidence="2">
    <location>
        <begin position="237"/>
        <end position="312"/>
    </location>
</feature>
<dbReference type="GO" id="GO:0030139">
    <property type="term" value="C:endocytic vesicle"/>
    <property type="evidence" value="ECO:0007669"/>
    <property type="project" value="TreeGrafter"/>
</dbReference>
<protein>
    <recommendedName>
        <fullName evidence="3">MHD domain-containing protein</fullName>
    </recommendedName>
</protein>
<dbReference type="PANTHER" id="PTHR23065">
    <property type="entry name" value="PROLINE-SERINE-THREONINE PHOSPHATASE INTERACTING PROTEIN 1"/>
    <property type="match status" value="1"/>
</dbReference>
<dbReference type="Gene3D" id="1.20.1270.60">
    <property type="entry name" value="Arfaptin homology (AH) domain/BAR domain"/>
    <property type="match status" value="1"/>
</dbReference>
<feature type="region of interest" description="Disordered" evidence="2">
    <location>
        <begin position="138"/>
        <end position="158"/>
    </location>
</feature>
<evidence type="ECO:0000256" key="2">
    <source>
        <dbReference type="SAM" id="MobiDB-lite"/>
    </source>
</evidence>
<accession>A0A8H4LV92</accession>
<organism evidence="4 5">
    <name type="scientific">Ophiocordyceps sinensis</name>
    <dbReference type="NCBI Taxonomy" id="72228"/>
    <lineage>
        <taxon>Eukaryota</taxon>
        <taxon>Fungi</taxon>
        <taxon>Dikarya</taxon>
        <taxon>Ascomycota</taxon>
        <taxon>Pezizomycotina</taxon>
        <taxon>Sordariomycetes</taxon>
        <taxon>Hypocreomycetidae</taxon>
        <taxon>Hypocreales</taxon>
        <taxon>Ophiocordycipitaceae</taxon>
        <taxon>Ophiocordyceps</taxon>
    </lineage>
</organism>
<dbReference type="AlphaFoldDB" id="A0A8H4LV92"/>
<name>A0A8H4LV92_9HYPO</name>
<dbReference type="InterPro" id="IPR049609">
    <property type="entry name" value="Syp1-like_MHD"/>
</dbReference>
<dbReference type="GO" id="GO:0005886">
    <property type="term" value="C:plasma membrane"/>
    <property type="evidence" value="ECO:0007669"/>
    <property type="project" value="TreeGrafter"/>
</dbReference>
<feature type="region of interest" description="Disordered" evidence="2">
    <location>
        <begin position="341"/>
        <end position="462"/>
    </location>
</feature>
<feature type="compositionally biased region" description="Low complexity" evidence="2">
    <location>
        <begin position="237"/>
        <end position="256"/>
    </location>
</feature>
<evidence type="ECO:0000313" key="4">
    <source>
        <dbReference type="EMBL" id="KAF4505985.1"/>
    </source>
</evidence>
<comment type="caution">
    <text evidence="4">The sequence shown here is derived from an EMBL/GenBank/DDBJ whole genome shotgun (WGS) entry which is preliminary data.</text>
</comment>
<dbReference type="PANTHER" id="PTHR23065:SF54">
    <property type="entry name" value="SUPPRESSOR OF YEAST PROFILIN DELETION"/>
    <property type="match status" value="1"/>
</dbReference>
<evidence type="ECO:0000259" key="3">
    <source>
        <dbReference type="PROSITE" id="PS51072"/>
    </source>
</evidence>
<dbReference type="Pfam" id="PF10291">
    <property type="entry name" value="muHD"/>
    <property type="match status" value="1"/>
</dbReference>
<dbReference type="InterPro" id="IPR001060">
    <property type="entry name" value="FCH_dom"/>
</dbReference>
<dbReference type="InterPro" id="IPR028565">
    <property type="entry name" value="MHD"/>
</dbReference>
<dbReference type="SUPFAM" id="SSF103657">
    <property type="entry name" value="BAR/IMD domain-like"/>
    <property type="match status" value="1"/>
</dbReference>
<keyword evidence="5" id="KW-1185">Reference proteome</keyword>
<dbReference type="Pfam" id="PF00611">
    <property type="entry name" value="FCH"/>
    <property type="match status" value="1"/>
</dbReference>
<dbReference type="GO" id="GO:0032185">
    <property type="term" value="P:septin cytoskeleton organization"/>
    <property type="evidence" value="ECO:0007669"/>
    <property type="project" value="TreeGrafter"/>
</dbReference>
<dbReference type="Proteomes" id="UP000557566">
    <property type="component" value="Unassembled WGS sequence"/>
</dbReference>
<gene>
    <name evidence="4" type="ORF">G6O67_006116</name>
</gene>
<dbReference type="FunFam" id="1.20.1270.60:FF:000102">
    <property type="entry name" value="WGS project CABT00000000 data, contig 2.23"/>
    <property type="match status" value="1"/>
</dbReference>
<feature type="domain" description="MHD" evidence="3">
    <location>
        <begin position="611"/>
        <end position="871"/>
    </location>
</feature>
<dbReference type="OrthoDB" id="331602at2759"/>
<feature type="compositionally biased region" description="Polar residues" evidence="2">
    <location>
        <begin position="359"/>
        <end position="368"/>
    </location>
</feature>
<dbReference type="InterPro" id="IPR018808">
    <property type="entry name" value="Muniscin_C"/>
</dbReference>
<keyword evidence="1" id="KW-0254">Endocytosis</keyword>
<reference evidence="4 5" key="1">
    <citation type="journal article" date="2020" name="Genome Biol. Evol.">
        <title>A new high-quality draft genome assembly of the Chinese cordyceps Ophiocordyceps sinensis.</title>
        <authorList>
            <person name="Shu R."/>
            <person name="Zhang J."/>
            <person name="Meng Q."/>
            <person name="Zhang H."/>
            <person name="Zhou G."/>
            <person name="Li M."/>
            <person name="Wu P."/>
            <person name="Zhao Y."/>
            <person name="Chen C."/>
            <person name="Qin Q."/>
        </authorList>
    </citation>
    <scope>NUCLEOTIDE SEQUENCE [LARGE SCALE GENOMIC DNA]</scope>
    <source>
        <strain evidence="4 5">IOZ07</strain>
    </source>
</reference>
<dbReference type="CDD" id="cd09264">
    <property type="entry name" value="AP_Syp1_MHD"/>
    <property type="match status" value="1"/>
</dbReference>
<dbReference type="GO" id="GO:0006897">
    <property type="term" value="P:endocytosis"/>
    <property type="evidence" value="ECO:0007669"/>
    <property type="project" value="UniProtKB-KW"/>
</dbReference>
<dbReference type="CDD" id="cd07650">
    <property type="entry name" value="F-BAR_Syp1p_like"/>
    <property type="match status" value="1"/>
</dbReference>
<dbReference type="GO" id="GO:0032153">
    <property type="term" value="C:cell division site"/>
    <property type="evidence" value="ECO:0007669"/>
    <property type="project" value="TreeGrafter"/>
</dbReference>
<dbReference type="InterPro" id="IPR027267">
    <property type="entry name" value="AH/BAR_dom_sf"/>
</dbReference>
<evidence type="ECO:0000256" key="1">
    <source>
        <dbReference type="ARBA" id="ARBA00022583"/>
    </source>
</evidence>
<feature type="region of interest" description="Disordered" evidence="2">
    <location>
        <begin position="521"/>
        <end position="604"/>
    </location>
</feature>
<sequence length="885" mass="95093">MEDLARTEYPGMLAHLQPMQATQTLNERVKRINKINLEIADWLQERRRVEEQYALGLRRLTQYRAPNSHSDLGVFQAPWARIIESIERIAHSHHVFAERIEQDVENPLRAYPQRRDFQNMHNIANNLGVMAKDLEDAQDKADKLNRKGNKASPQKVDAATMRLESTTQQWESQAPFVFETLQALDESRINQLRDLLTQYQTSEADQAQRAQDNAVEALAAMLEISTEKEVVDFAQRTTAGRPAAAPSRSSTRRSTAVGPGARPVSSAGAPSPSLLHGATNSSALSGPAPTAGSQTDDHVSDHNPLPIEVKPESKLRRLGTMLGSRRRQSVHVGFGPLAAQRTGTTFGRLGSSHGRGISPRTSTSNFHQDSGRLSALAETPDQPSQDDVAADEHTASHGGTNGVANSHAGPADSASSSAPVAGGVNGTHAPDISDVAPPPGPPPAQQAEGTSPPSKDEEGFTIRAPMNDPITEAQREAAGDEADQLFKLSIQTTPVDEEDPQAKEAALSSVVKTLKLGPATRRSSTIRGRRDVRNTVYLPPPSSSMREGQSDGAMPSIAGSPPASSASFPRPTPVAALASEASMAGTSDTQSVRSGNSLGSLAHAKHPDMTGPGLNCSIVETVSAVFDDGVIKSASITGEIAFVNNSSQPGSKPHEIIRINHFPNLERIGPNRIFVQNAWPERPDQFTLDTSHLAKTATAFSYRVFADEAENPVLGQHAPLLLKPAWKPQGDKLGLLLQYRLNPVAQFKAPTTLHNVVLVARYEGRASSAQTKPTGTHLKEKHLVYWRLGDLTLTGDTQKIVCRVVGADGVTPTAGLIEARWEYAAAGNEAVGSGISLSRLEETEKAAELAEDDPFADQSQPTAGGQNWVAVPLQRRLVSGKYEGK</sequence>
<dbReference type="PROSITE" id="PS51072">
    <property type="entry name" value="MHD"/>
    <property type="match status" value="1"/>
</dbReference>
<feature type="compositionally biased region" description="Low complexity" evidence="2">
    <location>
        <begin position="406"/>
        <end position="422"/>
    </location>
</feature>
<feature type="compositionally biased region" description="Low complexity" evidence="2">
    <location>
        <begin position="553"/>
        <end position="569"/>
    </location>
</feature>
<feature type="compositionally biased region" description="Polar residues" evidence="2">
    <location>
        <begin position="584"/>
        <end position="599"/>
    </location>
</feature>
<proteinExistence type="predicted"/>